<reference evidence="1 2" key="1">
    <citation type="submission" date="2021-05" db="EMBL/GenBank/DDBJ databases">
        <title>Genome Assembly of Synthetic Allotetraploid Brassica napus Reveals Homoeologous Exchanges between Subgenomes.</title>
        <authorList>
            <person name="Davis J.T."/>
        </authorList>
    </citation>
    <scope>NUCLEOTIDE SEQUENCE [LARGE SCALE GENOMIC DNA]</scope>
    <source>
        <strain evidence="2">cv. Da-Ae</strain>
        <tissue evidence="1">Seedling</tissue>
    </source>
</reference>
<name>A0ABQ8CCU3_BRANA</name>
<proteinExistence type="predicted"/>
<accession>A0ABQ8CCU3</accession>
<sequence length="32" mass="3548">MDYALSQLIGQPTKTHFMNFKLEVEGHGGAVK</sequence>
<evidence type="ECO:0000313" key="2">
    <source>
        <dbReference type="Proteomes" id="UP000824890"/>
    </source>
</evidence>
<comment type="caution">
    <text evidence="1">The sequence shown here is derived from an EMBL/GenBank/DDBJ whole genome shotgun (WGS) entry which is preliminary data.</text>
</comment>
<organism evidence="1 2">
    <name type="scientific">Brassica napus</name>
    <name type="common">Rape</name>
    <dbReference type="NCBI Taxonomy" id="3708"/>
    <lineage>
        <taxon>Eukaryota</taxon>
        <taxon>Viridiplantae</taxon>
        <taxon>Streptophyta</taxon>
        <taxon>Embryophyta</taxon>
        <taxon>Tracheophyta</taxon>
        <taxon>Spermatophyta</taxon>
        <taxon>Magnoliopsida</taxon>
        <taxon>eudicotyledons</taxon>
        <taxon>Gunneridae</taxon>
        <taxon>Pentapetalae</taxon>
        <taxon>rosids</taxon>
        <taxon>malvids</taxon>
        <taxon>Brassicales</taxon>
        <taxon>Brassicaceae</taxon>
        <taxon>Brassiceae</taxon>
        <taxon>Brassica</taxon>
    </lineage>
</organism>
<evidence type="ECO:0000313" key="1">
    <source>
        <dbReference type="EMBL" id="KAH0914865.1"/>
    </source>
</evidence>
<gene>
    <name evidence="1" type="ORF">HID58_029311</name>
</gene>
<dbReference type="EMBL" id="JAGKQM010000008">
    <property type="protein sequence ID" value="KAH0914865.1"/>
    <property type="molecule type" value="Genomic_DNA"/>
</dbReference>
<protein>
    <submittedName>
        <fullName evidence="1">Uncharacterized protein</fullName>
    </submittedName>
</protein>
<keyword evidence="2" id="KW-1185">Reference proteome</keyword>
<dbReference type="Proteomes" id="UP000824890">
    <property type="component" value="Unassembled WGS sequence"/>
</dbReference>